<keyword evidence="1" id="KW-0732">Signal</keyword>
<organism evidence="2 3">
    <name type="scientific">Opisthorchis felineus</name>
    <dbReference type="NCBI Taxonomy" id="147828"/>
    <lineage>
        <taxon>Eukaryota</taxon>
        <taxon>Metazoa</taxon>
        <taxon>Spiralia</taxon>
        <taxon>Lophotrochozoa</taxon>
        <taxon>Platyhelminthes</taxon>
        <taxon>Trematoda</taxon>
        <taxon>Digenea</taxon>
        <taxon>Opisthorchiida</taxon>
        <taxon>Opisthorchiata</taxon>
        <taxon>Opisthorchiidae</taxon>
        <taxon>Opisthorchis</taxon>
    </lineage>
</organism>
<protein>
    <recommendedName>
        <fullName evidence="4">TIL domain-containing protein</fullName>
    </recommendedName>
</protein>
<dbReference type="AlphaFoldDB" id="A0A4S2MFC0"/>
<dbReference type="OrthoDB" id="10306147at2759"/>
<dbReference type="EMBL" id="SJOL01000802">
    <property type="protein sequence ID" value="TGZ75302.1"/>
    <property type="molecule type" value="Genomic_DNA"/>
</dbReference>
<comment type="caution">
    <text evidence="2">The sequence shown here is derived from an EMBL/GenBank/DDBJ whole genome shotgun (WGS) entry which is preliminary data.</text>
</comment>
<evidence type="ECO:0000313" key="2">
    <source>
        <dbReference type="EMBL" id="TGZ75302.1"/>
    </source>
</evidence>
<evidence type="ECO:0000313" key="3">
    <source>
        <dbReference type="Proteomes" id="UP000308267"/>
    </source>
</evidence>
<proteinExistence type="predicted"/>
<reference evidence="2 3" key="1">
    <citation type="journal article" date="2019" name="BMC Genomics">
        <title>New insights from Opisthorchis felineus genome: update on genomics of the epidemiologically important liver flukes.</title>
        <authorList>
            <person name="Ershov N.I."/>
            <person name="Mordvinov V.A."/>
            <person name="Prokhortchouk E.B."/>
            <person name="Pakharukova M.Y."/>
            <person name="Gunbin K.V."/>
            <person name="Ustyantsev K."/>
            <person name="Genaev M.A."/>
            <person name="Blinov A.G."/>
            <person name="Mazur A."/>
            <person name="Boulygina E."/>
            <person name="Tsygankova S."/>
            <person name="Khrameeva E."/>
            <person name="Chekanov N."/>
            <person name="Fan G."/>
            <person name="Xiao A."/>
            <person name="Zhang H."/>
            <person name="Xu X."/>
            <person name="Yang H."/>
            <person name="Solovyev V."/>
            <person name="Lee S.M."/>
            <person name="Liu X."/>
            <person name="Afonnikov D.A."/>
            <person name="Skryabin K.G."/>
        </authorList>
    </citation>
    <scope>NUCLEOTIDE SEQUENCE [LARGE SCALE GENOMIC DNA]</scope>
    <source>
        <strain evidence="2">AK-0245</strain>
        <tissue evidence="2">Whole organism</tissue>
    </source>
</reference>
<name>A0A4S2MFC0_OPIFE</name>
<feature type="chain" id="PRO_5020493147" description="TIL domain-containing protein" evidence="1">
    <location>
        <begin position="28"/>
        <end position="133"/>
    </location>
</feature>
<evidence type="ECO:0008006" key="4">
    <source>
        <dbReference type="Google" id="ProtNLM"/>
    </source>
</evidence>
<evidence type="ECO:0000256" key="1">
    <source>
        <dbReference type="SAM" id="SignalP"/>
    </source>
</evidence>
<dbReference type="Proteomes" id="UP000308267">
    <property type="component" value="Unassembled WGS sequence"/>
</dbReference>
<accession>A0A4S2MFC0</accession>
<keyword evidence="3" id="KW-1185">Reference proteome</keyword>
<gene>
    <name evidence="2" type="ORF">CRM22_000419</name>
</gene>
<sequence length="133" mass="14966">MQVLSVRRIGVLVTSILILENMLGITAELSKYGRCVAQCLLEYERRKQEGLPARCRGDCERWTREACLQDCVLVSYSSCRQYCAGNPACNERCQLLGLCRCLSWGCEHGSDCANECSVSYDHIGDPQEQMCML</sequence>
<feature type="signal peptide" evidence="1">
    <location>
        <begin position="1"/>
        <end position="27"/>
    </location>
</feature>